<dbReference type="PANTHER" id="PTHR33452:SF7">
    <property type="entry name" value="DOXX FAMILY PROTEIN"/>
    <property type="match status" value="1"/>
</dbReference>
<evidence type="ECO:0000256" key="7">
    <source>
        <dbReference type="SAM" id="Phobius"/>
    </source>
</evidence>
<keyword evidence="3" id="KW-1003">Cell membrane</keyword>
<evidence type="ECO:0000256" key="4">
    <source>
        <dbReference type="ARBA" id="ARBA00022692"/>
    </source>
</evidence>
<dbReference type="EMBL" id="CP159289">
    <property type="protein sequence ID" value="XCH22970.1"/>
    <property type="molecule type" value="Genomic_DNA"/>
</dbReference>
<evidence type="ECO:0000313" key="8">
    <source>
        <dbReference type="EMBL" id="XCH22970.1"/>
    </source>
</evidence>
<dbReference type="AlphaFoldDB" id="A0AAU8FF30"/>
<protein>
    <submittedName>
        <fullName evidence="8">DoxX family protein</fullName>
    </submittedName>
</protein>
<organism evidence="8">
    <name type="scientific">Dyadobacter sp. 676</name>
    <dbReference type="NCBI Taxonomy" id="3088362"/>
    <lineage>
        <taxon>Bacteria</taxon>
        <taxon>Pseudomonadati</taxon>
        <taxon>Bacteroidota</taxon>
        <taxon>Cytophagia</taxon>
        <taxon>Cytophagales</taxon>
        <taxon>Spirosomataceae</taxon>
        <taxon>Dyadobacter</taxon>
    </lineage>
</organism>
<accession>A0AAU8FF30</accession>
<comment type="subcellular location">
    <subcellularLocation>
        <location evidence="1">Cell membrane</location>
        <topology evidence="1">Multi-pass membrane protein</topology>
    </subcellularLocation>
</comment>
<evidence type="ECO:0000256" key="2">
    <source>
        <dbReference type="ARBA" id="ARBA00006679"/>
    </source>
</evidence>
<reference evidence="8" key="1">
    <citation type="submission" date="2024-06" db="EMBL/GenBank/DDBJ databases">
        <title>Sequencing and assembly of the genome of Dyadobacter sp. strain 676, a symbiont of Cyamopsis tetragonoloba.</title>
        <authorList>
            <person name="Guro P."/>
            <person name="Sazanova A."/>
            <person name="Kuznetsova I."/>
            <person name="Belimov A."/>
            <person name="Safronova V."/>
        </authorList>
    </citation>
    <scope>NUCLEOTIDE SEQUENCE</scope>
    <source>
        <strain evidence="8">676</strain>
    </source>
</reference>
<dbReference type="PANTHER" id="PTHR33452">
    <property type="entry name" value="OXIDOREDUCTASE CATD-RELATED"/>
    <property type="match status" value="1"/>
</dbReference>
<feature type="transmembrane region" description="Helical" evidence="7">
    <location>
        <begin position="41"/>
        <end position="61"/>
    </location>
</feature>
<gene>
    <name evidence="8" type="ORF">ABV298_21925</name>
</gene>
<dbReference type="InterPro" id="IPR032808">
    <property type="entry name" value="DoxX"/>
</dbReference>
<evidence type="ECO:0000256" key="6">
    <source>
        <dbReference type="ARBA" id="ARBA00023136"/>
    </source>
</evidence>
<keyword evidence="6 7" id="KW-0472">Membrane</keyword>
<dbReference type="Pfam" id="PF07681">
    <property type="entry name" value="DoxX"/>
    <property type="match status" value="1"/>
</dbReference>
<evidence type="ECO:0000256" key="3">
    <source>
        <dbReference type="ARBA" id="ARBA00022475"/>
    </source>
</evidence>
<dbReference type="InterPro" id="IPR051907">
    <property type="entry name" value="DoxX-like_oxidoreductase"/>
</dbReference>
<keyword evidence="5 7" id="KW-1133">Transmembrane helix</keyword>
<sequence length="153" mass="16219">MFSRLIIGFGFMAHGWTKISKGSPAGFEKLLNQLGVPFPHLTSWVASLVELLGGLAIFIGFSVSITAIPLICTMLVAMFSIHINYGFSSVKTIGLTPRGPLFGPPGYEINLLYIAGLISLFLTGAGVFSVDSLLVKKGNSLKPNSKTNSLSVG</sequence>
<evidence type="ECO:0000256" key="1">
    <source>
        <dbReference type="ARBA" id="ARBA00004651"/>
    </source>
</evidence>
<evidence type="ECO:0000256" key="5">
    <source>
        <dbReference type="ARBA" id="ARBA00022989"/>
    </source>
</evidence>
<keyword evidence="4 7" id="KW-0812">Transmembrane</keyword>
<feature type="transmembrane region" description="Helical" evidence="7">
    <location>
        <begin position="111"/>
        <end position="135"/>
    </location>
</feature>
<comment type="similarity">
    <text evidence="2">Belongs to the DoxX family.</text>
</comment>
<dbReference type="GO" id="GO:0005886">
    <property type="term" value="C:plasma membrane"/>
    <property type="evidence" value="ECO:0007669"/>
    <property type="project" value="UniProtKB-SubCell"/>
</dbReference>
<name>A0AAU8FF30_9BACT</name>
<dbReference type="RefSeq" id="WP_353718296.1">
    <property type="nucleotide sequence ID" value="NZ_CP159289.1"/>
</dbReference>
<proteinExistence type="inferred from homology"/>
<feature type="transmembrane region" description="Helical" evidence="7">
    <location>
        <begin position="68"/>
        <end position="87"/>
    </location>
</feature>